<evidence type="ECO:0000313" key="7">
    <source>
        <dbReference type="Proteomes" id="UP000010469"/>
    </source>
</evidence>
<keyword evidence="3 4" id="KW-0804">Transcription</keyword>
<keyword evidence="7" id="KW-1185">Reference proteome</keyword>
<evidence type="ECO:0000313" key="6">
    <source>
        <dbReference type="EMBL" id="AFZ70251.1"/>
    </source>
</evidence>
<dbReference type="FunCoup" id="L0A8S8">
    <property type="interactions" value="212"/>
</dbReference>
<accession>L0A8S8</accession>
<comment type="catalytic activity">
    <reaction evidence="4">
        <text>RNA(n) + a ribonucleoside 5'-triphosphate = RNA(n+1) + diphosphate</text>
        <dbReference type="Rhea" id="RHEA:21248"/>
        <dbReference type="Rhea" id="RHEA-COMP:14527"/>
        <dbReference type="Rhea" id="RHEA-COMP:17342"/>
        <dbReference type="ChEBI" id="CHEBI:33019"/>
        <dbReference type="ChEBI" id="CHEBI:61557"/>
        <dbReference type="ChEBI" id="CHEBI:140395"/>
        <dbReference type="EC" id="2.7.7.6"/>
    </reaction>
</comment>
<dbReference type="Gene3D" id="3.30.1490.120">
    <property type="entry name" value="RNA polymerase Rpb7-like, N-terminal domain"/>
    <property type="match status" value="1"/>
</dbReference>
<dbReference type="Proteomes" id="UP000010469">
    <property type="component" value="Chromosome"/>
</dbReference>
<dbReference type="Pfam" id="PF03876">
    <property type="entry name" value="SHS2_Rpb7-N"/>
    <property type="match status" value="1"/>
</dbReference>
<keyword evidence="4" id="KW-0548">Nucleotidyltransferase</keyword>
<dbReference type="HAMAP" id="MF_00865">
    <property type="entry name" value="RNApol_arch_Rpo7"/>
    <property type="match status" value="1"/>
</dbReference>
<dbReference type="NCBIfam" id="TIGR00448">
    <property type="entry name" value="rpoE"/>
    <property type="match status" value="1"/>
</dbReference>
<organism evidence="6 7">
    <name type="scientific">Caldisphaera lagunensis (strain DSM 15908 / JCM 11604 / ANMR 0165 / IC-154)</name>
    <dbReference type="NCBI Taxonomy" id="1056495"/>
    <lineage>
        <taxon>Archaea</taxon>
        <taxon>Thermoproteota</taxon>
        <taxon>Thermoprotei</taxon>
        <taxon>Acidilobales</taxon>
        <taxon>Caldisphaeraceae</taxon>
        <taxon>Caldisphaera</taxon>
    </lineage>
</organism>
<protein>
    <recommendedName>
        <fullName evidence="4">DNA-directed RNA polymerase subunit Rpo7</fullName>
        <ecNumber evidence="4">2.7.7.6</ecNumber>
    </recommendedName>
    <alternativeName>
        <fullName evidence="4">DNA-directed RNA polymerase subunit E</fullName>
    </alternativeName>
</protein>
<comment type="domain">
    <text evidence="4">Forms 2 domains with an elongated structure; Rpo4 packs into the hinge region between the 2 domains.</text>
</comment>
<name>L0A8S8_CALLD</name>
<dbReference type="PROSITE" id="PS50126">
    <property type="entry name" value="S1"/>
    <property type="match status" value="1"/>
</dbReference>
<evidence type="ECO:0000256" key="3">
    <source>
        <dbReference type="ARBA" id="ARBA00023163"/>
    </source>
</evidence>
<dbReference type="Gene3D" id="2.40.50.140">
    <property type="entry name" value="Nucleic acid-binding proteins"/>
    <property type="match status" value="1"/>
</dbReference>
<dbReference type="GO" id="GO:0006352">
    <property type="term" value="P:DNA-templated transcription initiation"/>
    <property type="evidence" value="ECO:0007669"/>
    <property type="project" value="InterPro"/>
</dbReference>
<evidence type="ECO:0000256" key="1">
    <source>
        <dbReference type="ARBA" id="ARBA00009307"/>
    </source>
</evidence>
<dbReference type="InParanoid" id="L0A8S8"/>
<dbReference type="InterPro" id="IPR003029">
    <property type="entry name" value="S1_domain"/>
</dbReference>
<dbReference type="OrthoDB" id="7927at2157"/>
<dbReference type="CDD" id="cd04460">
    <property type="entry name" value="S1_RpoE"/>
    <property type="match status" value="1"/>
</dbReference>
<proteinExistence type="inferred from homology"/>
<dbReference type="GeneID" id="14211745"/>
<dbReference type="Pfam" id="PF00575">
    <property type="entry name" value="S1"/>
    <property type="match status" value="1"/>
</dbReference>
<keyword evidence="4" id="KW-0808">Transferase</keyword>
<comment type="function">
    <text evidence="4">DNA-dependent RNA polymerase (RNAP) catalyzes the transcription of DNA into RNA using the four ribonucleoside triphosphates as substrates.</text>
</comment>
<dbReference type="STRING" id="1056495.Calag_0485"/>
<keyword evidence="2 4" id="KW-0240">DNA-directed RNA polymerase</keyword>
<dbReference type="SMART" id="SM00316">
    <property type="entry name" value="S1"/>
    <property type="match status" value="1"/>
</dbReference>
<dbReference type="EMBL" id="CP003378">
    <property type="protein sequence ID" value="AFZ70251.1"/>
    <property type="molecule type" value="Genomic_DNA"/>
</dbReference>
<sequence>MYAQYTLHEWVGVSPDVAFTENLKKAVIETLRSELEGQADPDLGIIIAVLDAEIEGDGILLSEDPNIYFPVKYTLISYEPMQLEVSKGIVRDARDFGLFVSLGPIDGFVHRSQIMDEDIEYIQERRGFKGKETGRLIEAGDIVNVRITQISKTSKKSGLYRIGLTMRQPYLGKEEWYKANKEQKTENEQK</sequence>
<comment type="similarity">
    <text evidence="1 4">Belongs to the eukaryotic RPB7/RPC8 RNA polymerase subunit family.</text>
</comment>
<dbReference type="HOGENOM" id="CLU_117966_0_0_2"/>
<dbReference type="KEGG" id="clg:Calag_0485"/>
<dbReference type="InterPro" id="IPR045113">
    <property type="entry name" value="Rpb7-like"/>
</dbReference>
<dbReference type="NCBIfam" id="NF006333">
    <property type="entry name" value="PRK08563.1"/>
    <property type="match status" value="1"/>
</dbReference>
<dbReference type="InterPro" id="IPR012340">
    <property type="entry name" value="NA-bd_OB-fold"/>
</dbReference>
<dbReference type="InterPro" id="IPR004519">
    <property type="entry name" value="RNAP_E/RPC8"/>
</dbReference>
<dbReference type="eggNOG" id="arCOG00675">
    <property type="taxonomic scope" value="Archaea"/>
</dbReference>
<reference evidence="7" key="1">
    <citation type="submission" date="2012-03" db="EMBL/GenBank/DDBJ databases">
        <title>Complete genome of Caldisphaera lagunensis DSM 15908.</title>
        <authorList>
            <person name="Lucas S."/>
            <person name="Copeland A."/>
            <person name="Lapidus A."/>
            <person name="Glavina del Rio T."/>
            <person name="Dalin E."/>
            <person name="Tice H."/>
            <person name="Bruce D."/>
            <person name="Goodwin L."/>
            <person name="Pitluck S."/>
            <person name="Peters L."/>
            <person name="Mikhailova N."/>
            <person name="Teshima H."/>
            <person name="Kyrpides N."/>
            <person name="Mavromatis K."/>
            <person name="Ivanova N."/>
            <person name="Brettin T."/>
            <person name="Detter J.C."/>
            <person name="Han C."/>
            <person name="Larimer F."/>
            <person name="Land M."/>
            <person name="Hauser L."/>
            <person name="Markowitz V."/>
            <person name="Cheng J.-F."/>
            <person name="Hugenholtz P."/>
            <person name="Woyke T."/>
            <person name="Wu D."/>
            <person name="Spring S."/>
            <person name="Schroeder M."/>
            <person name="Brambilla E."/>
            <person name="Klenk H.-P."/>
            <person name="Eisen J.A."/>
        </authorList>
    </citation>
    <scope>NUCLEOTIDE SEQUENCE [LARGE SCALE GENOMIC DNA]</scope>
    <source>
        <strain evidence="7">DSM 15908 / JCM 11604 / IC-154</strain>
    </source>
</reference>
<feature type="domain" description="S1 motif" evidence="5">
    <location>
        <begin position="83"/>
        <end position="167"/>
    </location>
</feature>
<dbReference type="SUPFAM" id="SSF50249">
    <property type="entry name" value="Nucleic acid-binding proteins"/>
    <property type="match status" value="1"/>
</dbReference>
<dbReference type="PANTHER" id="PTHR12709">
    <property type="entry name" value="DNA-DIRECTED RNA POLYMERASE II, III"/>
    <property type="match status" value="1"/>
</dbReference>
<gene>
    <name evidence="4" type="primary">rpo7</name>
    <name evidence="4" type="synonym">rpoE</name>
    <name evidence="6" type="ordered locus">Calag_0485</name>
</gene>
<comment type="subunit">
    <text evidence="4">Part of the RNA polymerase complex. Forms a stalk with Rpo4 that extends from the main structure.</text>
</comment>
<dbReference type="InterPro" id="IPR036898">
    <property type="entry name" value="RNA_pol_Rpb7-like_N_sf"/>
</dbReference>
<dbReference type="RefSeq" id="WP_015232149.1">
    <property type="nucleotide sequence ID" value="NC_019791.1"/>
</dbReference>
<dbReference type="GO" id="GO:0000428">
    <property type="term" value="C:DNA-directed RNA polymerase complex"/>
    <property type="evidence" value="ECO:0007669"/>
    <property type="project" value="UniProtKB-KW"/>
</dbReference>
<dbReference type="AlphaFoldDB" id="L0A8S8"/>
<dbReference type="SUPFAM" id="SSF88798">
    <property type="entry name" value="N-terminal, heterodimerisation domain of RBP7 (RpoE)"/>
    <property type="match status" value="1"/>
</dbReference>
<dbReference type="GO" id="GO:0003899">
    <property type="term" value="F:DNA-directed RNA polymerase activity"/>
    <property type="evidence" value="ECO:0007669"/>
    <property type="project" value="UniProtKB-UniRule"/>
</dbReference>
<keyword evidence="4" id="KW-0963">Cytoplasm</keyword>
<dbReference type="GO" id="GO:0005737">
    <property type="term" value="C:cytoplasm"/>
    <property type="evidence" value="ECO:0007669"/>
    <property type="project" value="UniProtKB-SubCell"/>
</dbReference>
<dbReference type="PANTHER" id="PTHR12709:SF4">
    <property type="entry name" value="DNA-DIRECTED RNA POLYMERASE II SUBUNIT RPB7"/>
    <property type="match status" value="1"/>
</dbReference>
<dbReference type="EC" id="2.7.7.6" evidence="4"/>
<evidence type="ECO:0000256" key="2">
    <source>
        <dbReference type="ARBA" id="ARBA00022478"/>
    </source>
</evidence>
<dbReference type="InterPro" id="IPR046399">
    <property type="entry name" value="RNApol_Rpo7"/>
</dbReference>
<comment type="subcellular location">
    <subcellularLocation>
        <location evidence="4">Cytoplasm</location>
    </subcellularLocation>
</comment>
<dbReference type="InterPro" id="IPR005576">
    <property type="entry name" value="Rpb7-like_N"/>
</dbReference>
<evidence type="ECO:0000259" key="5">
    <source>
        <dbReference type="PROSITE" id="PS50126"/>
    </source>
</evidence>
<dbReference type="GO" id="GO:0003677">
    <property type="term" value="F:DNA binding"/>
    <property type="evidence" value="ECO:0007669"/>
    <property type="project" value="InterPro"/>
</dbReference>
<evidence type="ECO:0000256" key="4">
    <source>
        <dbReference type="HAMAP-Rule" id="MF_00865"/>
    </source>
</evidence>